<evidence type="ECO:0000256" key="3">
    <source>
        <dbReference type="ARBA" id="ARBA00022771"/>
    </source>
</evidence>
<keyword evidence="8" id="KW-0539">Nucleus</keyword>
<evidence type="ECO:0000256" key="7">
    <source>
        <dbReference type="ARBA" id="ARBA00023163"/>
    </source>
</evidence>
<organism evidence="10 11">
    <name type="scientific">Steinernema glaseri</name>
    <dbReference type="NCBI Taxonomy" id="37863"/>
    <lineage>
        <taxon>Eukaryota</taxon>
        <taxon>Metazoa</taxon>
        <taxon>Ecdysozoa</taxon>
        <taxon>Nematoda</taxon>
        <taxon>Chromadorea</taxon>
        <taxon>Rhabditida</taxon>
        <taxon>Tylenchina</taxon>
        <taxon>Panagrolaimomorpha</taxon>
        <taxon>Strongyloidoidea</taxon>
        <taxon>Steinernematidae</taxon>
        <taxon>Steinernema</taxon>
    </lineage>
</organism>
<evidence type="ECO:0000256" key="4">
    <source>
        <dbReference type="ARBA" id="ARBA00022833"/>
    </source>
</evidence>
<evidence type="ECO:0000313" key="11">
    <source>
        <dbReference type="WBParaSite" id="L893_g15503.t1"/>
    </source>
</evidence>
<keyword evidence="6" id="KW-0238">DNA-binding</keyword>
<evidence type="ECO:0000256" key="1">
    <source>
        <dbReference type="ARBA" id="ARBA00022491"/>
    </source>
</evidence>
<keyword evidence="10" id="KW-1185">Reference proteome</keyword>
<keyword evidence="4" id="KW-0862">Zinc</keyword>
<accession>A0A1I7YE97</accession>
<dbReference type="InterPro" id="IPR000949">
    <property type="entry name" value="ELM2_dom"/>
</dbReference>
<dbReference type="GO" id="GO:0005667">
    <property type="term" value="C:transcription regulator complex"/>
    <property type="evidence" value="ECO:0007669"/>
    <property type="project" value="TreeGrafter"/>
</dbReference>
<dbReference type="Gene3D" id="1.10.10.60">
    <property type="entry name" value="Homeodomain-like"/>
    <property type="match status" value="1"/>
</dbReference>
<evidence type="ECO:0000256" key="8">
    <source>
        <dbReference type="ARBA" id="ARBA00023242"/>
    </source>
</evidence>
<protein>
    <submittedName>
        <fullName evidence="11">ELM2 domain-containing protein</fullName>
    </submittedName>
</protein>
<keyword evidence="2" id="KW-0479">Metal-binding</keyword>
<dbReference type="GO" id="GO:0008270">
    <property type="term" value="F:zinc ion binding"/>
    <property type="evidence" value="ECO:0007669"/>
    <property type="project" value="UniProtKB-KW"/>
</dbReference>
<feature type="domain" description="ELM2" evidence="9">
    <location>
        <begin position="15"/>
        <end position="98"/>
    </location>
</feature>
<evidence type="ECO:0000256" key="2">
    <source>
        <dbReference type="ARBA" id="ARBA00022723"/>
    </source>
</evidence>
<dbReference type="GO" id="GO:0006357">
    <property type="term" value="P:regulation of transcription by RNA polymerase II"/>
    <property type="evidence" value="ECO:0007669"/>
    <property type="project" value="TreeGrafter"/>
</dbReference>
<sequence>MVRRSPRFFSTQKDDTKRIGEAFQADVPSFSSSQPCLEDSREEALWIPEKDDSKAQRLRERLGLPPATRFAHDEQLLLALFKADYNVDRAMRHFHDVKHATSTPKKTFTSEELATFAKALKLKRFRKDFFRIQKDFLPRFTVRELVELYYSLKHMDPWRKATKT</sequence>
<reference evidence="11" key="1">
    <citation type="submission" date="2016-11" db="UniProtKB">
        <authorList>
            <consortium name="WormBaseParasite"/>
        </authorList>
    </citation>
    <scope>IDENTIFICATION</scope>
</reference>
<dbReference type="AlphaFoldDB" id="A0A1I7YE97"/>
<evidence type="ECO:0000259" key="9">
    <source>
        <dbReference type="PROSITE" id="PS51156"/>
    </source>
</evidence>
<name>A0A1I7YE97_9BILA</name>
<keyword evidence="5" id="KW-0805">Transcription regulation</keyword>
<dbReference type="WBParaSite" id="L893_g15503.t1">
    <property type="protein sequence ID" value="L893_g15503.t1"/>
    <property type="gene ID" value="L893_g15503"/>
</dbReference>
<keyword evidence="3" id="KW-0863">Zinc-finger</keyword>
<dbReference type="FunFam" id="1.10.10.60:FF:000012">
    <property type="entry name" value="Metastasis-associated 1 family, member 3"/>
    <property type="match status" value="1"/>
</dbReference>
<dbReference type="PANTHER" id="PTHR16089">
    <property type="entry name" value="REST COREPRESSOR COREST PROTEIN-RELATED"/>
    <property type="match status" value="1"/>
</dbReference>
<dbReference type="PROSITE" id="PS51156">
    <property type="entry name" value="ELM2"/>
    <property type="match status" value="1"/>
</dbReference>
<evidence type="ECO:0000256" key="5">
    <source>
        <dbReference type="ARBA" id="ARBA00023015"/>
    </source>
</evidence>
<proteinExistence type="predicted"/>
<dbReference type="GO" id="GO:0003677">
    <property type="term" value="F:DNA binding"/>
    <property type="evidence" value="ECO:0007669"/>
    <property type="project" value="UniProtKB-KW"/>
</dbReference>
<evidence type="ECO:0000256" key="6">
    <source>
        <dbReference type="ARBA" id="ARBA00023125"/>
    </source>
</evidence>
<keyword evidence="7" id="KW-0804">Transcription</keyword>
<dbReference type="GO" id="GO:0000118">
    <property type="term" value="C:histone deacetylase complex"/>
    <property type="evidence" value="ECO:0007669"/>
    <property type="project" value="TreeGrafter"/>
</dbReference>
<keyword evidence="1" id="KW-0678">Repressor</keyword>
<dbReference type="Proteomes" id="UP000095287">
    <property type="component" value="Unplaced"/>
</dbReference>
<dbReference type="GO" id="GO:0003714">
    <property type="term" value="F:transcription corepressor activity"/>
    <property type="evidence" value="ECO:0007669"/>
    <property type="project" value="TreeGrafter"/>
</dbReference>
<dbReference type="InterPro" id="IPR051066">
    <property type="entry name" value="Trans_reg/Corepressor"/>
</dbReference>
<dbReference type="PANTHER" id="PTHR16089:SF28">
    <property type="entry name" value="REST COREPRESSOR"/>
    <property type="match status" value="1"/>
</dbReference>
<evidence type="ECO:0000313" key="10">
    <source>
        <dbReference type="Proteomes" id="UP000095287"/>
    </source>
</evidence>